<accession>A0A8R7TPT1</accession>
<evidence type="ECO:0000256" key="1">
    <source>
        <dbReference type="SAM" id="SignalP"/>
    </source>
</evidence>
<reference evidence="2" key="2">
    <citation type="submission" date="2018-03" db="EMBL/GenBank/DDBJ databases">
        <title>The Triticum urartu genome reveals the dynamic nature of wheat genome evolution.</title>
        <authorList>
            <person name="Ling H."/>
            <person name="Ma B."/>
            <person name="Shi X."/>
            <person name="Liu H."/>
            <person name="Dong L."/>
            <person name="Sun H."/>
            <person name="Cao Y."/>
            <person name="Gao Q."/>
            <person name="Zheng S."/>
            <person name="Li Y."/>
            <person name="Yu Y."/>
            <person name="Du H."/>
            <person name="Qi M."/>
            <person name="Li Y."/>
            <person name="Yu H."/>
            <person name="Cui Y."/>
            <person name="Wang N."/>
            <person name="Chen C."/>
            <person name="Wu H."/>
            <person name="Zhao Y."/>
            <person name="Zhang J."/>
            <person name="Li Y."/>
            <person name="Zhou W."/>
            <person name="Zhang B."/>
            <person name="Hu W."/>
            <person name="Eijk M."/>
            <person name="Tang J."/>
            <person name="Witsenboer H."/>
            <person name="Zhao S."/>
            <person name="Li Z."/>
            <person name="Zhang A."/>
            <person name="Wang D."/>
            <person name="Liang C."/>
        </authorList>
    </citation>
    <scope>NUCLEOTIDE SEQUENCE [LARGE SCALE GENOMIC DNA]</scope>
    <source>
        <strain evidence="2">cv. G1812</strain>
    </source>
</reference>
<dbReference type="EnsemblPlants" id="TuG1812G0200006365.01.T01">
    <property type="protein sequence ID" value="TuG1812G0200006365.01.T01"/>
    <property type="gene ID" value="TuG1812G0200006365.01"/>
</dbReference>
<feature type="chain" id="PRO_5035882611" evidence="1">
    <location>
        <begin position="28"/>
        <end position="83"/>
    </location>
</feature>
<keyword evidence="1" id="KW-0732">Signal</keyword>
<dbReference type="Gramene" id="TuG1812G0200006365.01.T01">
    <property type="protein sequence ID" value="TuG1812G0200006365.01.T01"/>
    <property type="gene ID" value="TuG1812G0200006365.01"/>
</dbReference>
<keyword evidence="3" id="KW-1185">Reference proteome</keyword>
<evidence type="ECO:0000313" key="3">
    <source>
        <dbReference type="Proteomes" id="UP000015106"/>
    </source>
</evidence>
<reference evidence="3" key="1">
    <citation type="journal article" date="2013" name="Nature">
        <title>Draft genome of the wheat A-genome progenitor Triticum urartu.</title>
        <authorList>
            <person name="Ling H.Q."/>
            <person name="Zhao S."/>
            <person name="Liu D."/>
            <person name="Wang J."/>
            <person name="Sun H."/>
            <person name="Zhang C."/>
            <person name="Fan H."/>
            <person name="Li D."/>
            <person name="Dong L."/>
            <person name="Tao Y."/>
            <person name="Gao C."/>
            <person name="Wu H."/>
            <person name="Li Y."/>
            <person name="Cui Y."/>
            <person name="Guo X."/>
            <person name="Zheng S."/>
            <person name="Wang B."/>
            <person name="Yu K."/>
            <person name="Liang Q."/>
            <person name="Yang W."/>
            <person name="Lou X."/>
            <person name="Chen J."/>
            <person name="Feng M."/>
            <person name="Jian J."/>
            <person name="Zhang X."/>
            <person name="Luo G."/>
            <person name="Jiang Y."/>
            <person name="Liu J."/>
            <person name="Wang Z."/>
            <person name="Sha Y."/>
            <person name="Zhang B."/>
            <person name="Wu H."/>
            <person name="Tang D."/>
            <person name="Shen Q."/>
            <person name="Xue P."/>
            <person name="Zou S."/>
            <person name="Wang X."/>
            <person name="Liu X."/>
            <person name="Wang F."/>
            <person name="Yang Y."/>
            <person name="An X."/>
            <person name="Dong Z."/>
            <person name="Zhang K."/>
            <person name="Zhang X."/>
            <person name="Luo M.C."/>
            <person name="Dvorak J."/>
            <person name="Tong Y."/>
            <person name="Wang J."/>
            <person name="Yang H."/>
            <person name="Li Z."/>
            <person name="Wang D."/>
            <person name="Zhang A."/>
            <person name="Wang J."/>
        </authorList>
    </citation>
    <scope>NUCLEOTIDE SEQUENCE</scope>
    <source>
        <strain evidence="3">cv. G1812</strain>
    </source>
</reference>
<name>A0A8R7TPT1_TRIUA</name>
<sequence length="83" mass="9055">MALIKNNTSVMCLVILLMSTTLLPCEATGRNKGTTSLIDVCGKSRLCEDDTAININWCKASCQISGYSFERSYCEKNNCCCAS</sequence>
<reference evidence="2" key="3">
    <citation type="submission" date="2022-06" db="UniProtKB">
        <authorList>
            <consortium name="EnsemblPlants"/>
        </authorList>
    </citation>
    <scope>IDENTIFICATION</scope>
</reference>
<organism evidence="2 3">
    <name type="scientific">Triticum urartu</name>
    <name type="common">Red wild einkorn</name>
    <name type="synonym">Crithodium urartu</name>
    <dbReference type="NCBI Taxonomy" id="4572"/>
    <lineage>
        <taxon>Eukaryota</taxon>
        <taxon>Viridiplantae</taxon>
        <taxon>Streptophyta</taxon>
        <taxon>Embryophyta</taxon>
        <taxon>Tracheophyta</taxon>
        <taxon>Spermatophyta</taxon>
        <taxon>Magnoliopsida</taxon>
        <taxon>Liliopsida</taxon>
        <taxon>Poales</taxon>
        <taxon>Poaceae</taxon>
        <taxon>BOP clade</taxon>
        <taxon>Pooideae</taxon>
        <taxon>Triticodae</taxon>
        <taxon>Triticeae</taxon>
        <taxon>Triticinae</taxon>
        <taxon>Triticum</taxon>
    </lineage>
</organism>
<protein>
    <submittedName>
        <fullName evidence="2">Uncharacterized protein</fullName>
    </submittedName>
</protein>
<feature type="signal peptide" evidence="1">
    <location>
        <begin position="1"/>
        <end position="27"/>
    </location>
</feature>
<dbReference type="AlphaFoldDB" id="A0A8R7TPT1"/>
<proteinExistence type="predicted"/>
<dbReference type="Proteomes" id="UP000015106">
    <property type="component" value="Chromosome 2"/>
</dbReference>
<evidence type="ECO:0000313" key="2">
    <source>
        <dbReference type="EnsemblPlants" id="TuG1812G0200006365.01.T01"/>
    </source>
</evidence>